<dbReference type="PANTHER" id="PTHR46821">
    <property type="entry name" value="OS07G0586332 PROTEIN"/>
    <property type="match status" value="1"/>
</dbReference>
<keyword evidence="4 9" id="KW-0547">Nucleotide-binding</keyword>
<dbReference type="SUPFAM" id="SSF56112">
    <property type="entry name" value="Protein kinase-like (PK-like)"/>
    <property type="match status" value="1"/>
</dbReference>
<feature type="transmembrane region" description="Helical" evidence="10">
    <location>
        <begin position="20"/>
        <end position="45"/>
    </location>
</feature>
<evidence type="ECO:0000256" key="5">
    <source>
        <dbReference type="ARBA" id="ARBA00022777"/>
    </source>
</evidence>
<dbReference type="GO" id="GO:0004674">
    <property type="term" value="F:protein serine/threonine kinase activity"/>
    <property type="evidence" value="ECO:0007669"/>
    <property type="project" value="UniProtKB-KW"/>
</dbReference>
<keyword evidence="2" id="KW-0723">Serine/threonine-protein kinase</keyword>
<evidence type="ECO:0000313" key="12">
    <source>
        <dbReference type="EMBL" id="ERN07035.1"/>
    </source>
</evidence>
<organism evidence="12 13">
    <name type="scientific">Amborella trichopoda</name>
    <dbReference type="NCBI Taxonomy" id="13333"/>
    <lineage>
        <taxon>Eukaryota</taxon>
        <taxon>Viridiplantae</taxon>
        <taxon>Streptophyta</taxon>
        <taxon>Embryophyta</taxon>
        <taxon>Tracheophyta</taxon>
        <taxon>Spermatophyta</taxon>
        <taxon>Magnoliopsida</taxon>
        <taxon>Amborellales</taxon>
        <taxon>Amborellaceae</taxon>
        <taxon>Amborella</taxon>
    </lineage>
</organism>
<dbReference type="EMBL" id="KI393807">
    <property type="protein sequence ID" value="ERN07035.1"/>
    <property type="molecule type" value="Genomic_DNA"/>
</dbReference>
<dbReference type="OrthoDB" id="4062651at2759"/>
<dbReference type="KEGG" id="atr:18435247"/>
<dbReference type="eggNOG" id="KOG1187">
    <property type="taxonomic scope" value="Eukaryota"/>
</dbReference>
<evidence type="ECO:0000256" key="2">
    <source>
        <dbReference type="ARBA" id="ARBA00022527"/>
    </source>
</evidence>
<evidence type="ECO:0000256" key="10">
    <source>
        <dbReference type="SAM" id="Phobius"/>
    </source>
</evidence>
<sequence length="741" mass="83956">MASRPIPASTTHLSKTKFRILTLCLALTASGLFLIGLIIILFYLYKTLFSKPSKTSPFDSSTSANRLHHFSYNELKLATNSWTNELGRGSTGSVFMGSLKDGRQVAVKKLRPDMPLCEREFQNELSILAGLNSPFIVSLLGYCIDKKRRLLVYEHLPNKSLQEALFSSPMVLDWEKRFKIIIDIAEALGFLHLQCDPPIVHGDIKPSNVLLDSNFRAKVSDFGLSRVKNEGEFGIDLFSQELVGKSQELWKSQELIGKSQELWKSQDLGKNCRGKPKSEISDHTVNQVAETANLASDTEVDFALALQASCSHSRLELSPKNCDFNGFSTNGEDGLASNLKGKEVSIEPEDSEDELCSFDHSKELSNASPVDTKQWGKDWWWRQDGSGELCSRDYVMEWIGNQICPSRNPDWDDKRSPEKPEKEEVAEITKKTQVVEMARHDRELSFNENGSTHKFRGAKGKCSAKDSKKNRKIKEWWKEEYFAEMSKKGKKLRKLDKNRRSFRLLSCLKKTGFLGENQIGKESKWGSFRFPNCLNKNGFPGENRIEKENNCEGSNKDGELSFGKNWRRKRNRSTANSELWSGDLFSRELSSTTSMRGTVCYVAPEYGGCGYLMEKGDIYSFGVLILVIISGRRPLHVLASPMKLEKANLVSWCRQLAQTGNTLDLVDERLGDKYNNDQASLCINLALVCLQRMPELRPDIGEILRVLKGEMELSLLPFEFSPSPPCKLYSRSRRRQTMDTE</sequence>
<evidence type="ECO:0000256" key="1">
    <source>
        <dbReference type="ARBA" id="ARBA00012513"/>
    </source>
</evidence>
<reference evidence="13" key="1">
    <citation type="journal article" date="2013" name="Science">
        <title>The Amborella genome and the evolution of flowering plants.</title>
        <authorList>
            <consortium name="Amborella Genome Project"/>
        </authorList>
    </citation>
    <scope>NUCLEOTIDE SEQUENCE [LARGE SCALE GENOMIC DNA]</scope>
</reference>
<evidence type="ECO:0000256" key="9">
    <source>
        <dbReference type="PROSITE-ProRule" id="PRU10141"/>
    </source>
</evidence>
<evidence type="ECO:0000259" key="11">
    <source>
        <dbReference type="PROSITE" id="PS50011"/>
    </source>
</evidence>
<keyword evidence="3" id="KW-0808">Transferase</keyword>
<dbReference type="EC" id="2.7.11.1" evidence="1"/>
<keyword evidence="10" id="KW-1133">Transmembrane helix</keyword>
<dbReference type="Proteomes" id="UP000017836">
    <property type="component" value="Unassembled WGS sequence"/>
</dbReference>
<evidence type="ECO:0000313" key="13">
    <source>
        <dbReference type="Proteomes" id="UP000017836"/>
    </source>
</evidence>
<protein>
    <recommendedName>
        <fullName evidence="1">non-specific serine/threonine protein kinase</fullName>
        <ecNumber evidence="1">2.7.11.1</ecNumber>
    </recommendedName>
</protein>
<dbReference type="InterPro" id="IPR044576">
    <property type="entry name" value="At4g25390-like"/>
</dbReference>
<dbReference type="PANTHER" id="PTHR46821:SF4">
    <property type="entry name" value="OS08G0275200 PROTEIN"/>
    <property type="match status" value="1"/>
</dbReference>
<evidence type="ECO:0000256" key="7">
    <source>
        <dbReference type="ARBA" id="ARBA00047899"/>
    </source>
</evidence>
<dbReference type="InterPro" id="IPR008271">
    <property type="entry name" value="Ser/Thr_kinase_AS"/>
</dbReference>
<dbReference type="Gene3D" id="1.10.510.10">
    <property type="entry name" value="Transferase(Phosphotransferase) domain 1"/>
    <property type="match status" value="2"/>
</dbReference>
<keyword evidence="6 9" id="KW-0067">ATP-binding</keyword>
<dbReference type="PROSITE" id="PS50011">
    <property type="entry name" value="PROTEIN_KINASE_DOM"/>
    <property type="match status" value="1"/>
</dbReference>
<dbReference type="Pfam" id="PF00069">
    <property type="entry name" value="Pkinase"/>
    <property type="match status" value="1"/>
</dbReference>
<feature type="domain" description="Protein kinase" evidence="11">
    <location>
        <begin position="80"/>
        <end position="713"/>
    </location>
</feature>
<keyword evidence="13" id="KW-1185">Reference proteome</keyword>
<dbReference type="InterPro" id="IPR011009">
    <property type="entry name" value="Kinase-like_dom_sf"/>
</dbReference>
<dbReference type="FunFam" id="1.10.510.10:FF:001023">
    <property type="entry name" value="Os07g0541700 protein"/>
    <property type="match status" value="1"/>
</dbReference>
<dbReference type="FunFam" id="1.10.510.10:FF:000780">
    <property type="entry name" value="Receptor-like serine/threonine-protein kinase At4g25390"/>
    <property type="match status" value="1"/>
</dbReference>
<keyword evidence="5" id="KW-0418">Kinase</keyword>
<evidence type="ECO:0000256" key="3">
    <source>
        <dbReference type="ARBA" id="ARBA00022679"/>
    </source>
</evidence>
<keyword evidence="10" id="KW-0472">Membrane</keyword>
<dbReference type="Gene3D" id="3.30.200.20">
    <property type="entry name" value="Phosphorylase Kinase, domain 1"/>
    <property type="match status" value="1"/>
</dbReference>
<evidence type="ECO:0000256" key="6">
    <source>
        <dbReference type="ARBA" id="ARBA00022840"/>
    </source>
</evidence>
<feature type="binding site" evidence="9">
    <location>
        <position position="109"/>
    </location>
    <ligand>
        <name>ATP</name>
        <dbReference type="ChEBI" id="CHEBI:30616"/>
    </ligand>
</feature>
<dbReference type="Gramene" id="ERN07035">
    <property type="protein sequence ID" value="ERN07035"/>
    <property type="gene ID" value="AMTR_s00019p00022080"/>
</dbReference>
<proteinExistence type="predicted"/>
<accession>W1PIU5</accession>
<dbReference type="OMA" id="GGGPCEH"/>
<evidence type="ECO:0000256" key="4">
    <source>
        <dbReference type="ARBA" id="ARBA00022741"/>
    </source>
</evidence>
<keyword evidence="10" id="KW-0812">Transmembrane</keyword>
<dbReference type="GO" id="GO:0005524">
    <property type="term" value="F:ATP binding"/>
    <property type="evidence" value="ECO:0007669"/>
    <property type="project" value="UniProtKB-UniRule"/>
</dbReference>
<name>W1PIU5_AMBTC</name>
<comment type="catalytic activity">
    <reaction evidence="8">
        <text>L-seryl-[protein] + ATP = O-phospho-L-seryl-[protein] + ADP + H(+)</text>
        <dbReference type="Rhea" id="RHEA:17989"/>
        <dbReference type="Rhea" id="RHEA-COMP:9863"/>
        <dbReference type="Rhea" id="RHEA-COMP:11604"/>
        <dbReference type="ChEBI" id="CHEBI:15378"/>
        <dbReference type="ChEBI" id="CHEBI:29999"/>
        <dbReference type="ChEBI" id="CHEBI:30616"/>
        <dbReference type="ChEBI" id="CHEBI:83421"/>
        <dbReference type="ChEBI" id="CHEBI:456216"/>
        <dbReference type="EC" id="2.7.11.1"/>
    </reaction>
</comment>
<evidence type="ECO:0000256" key="8">
    <source>
        <dbReference type="ARBA" id="ARBA00048679"/>
    </source>
</evidence>
<dbReference type="HOGENOM" id="CLU_011728_0_0_1"/>
<dbReference type="SMART" id="SM00220">
    <property type="entry name" value="S_TKc"/>
    <property type="match status" value="1"/>
</dbReference>
<dbReference type="PROSITE" id="PS00108">
    <property type="entry name" value="PROTEIN_KINASE_ST"/>
    <property type="match status" value="1"/>
</dbReference>
<dbReference type="PROSITE" id="PS00107">
    <property type="entry name" value="PROTEIN_KINASE_ATP"/>
    <property type="match status" value="1"/>
</dbReference>
<dbReference type="InterPro" id="IPR017441">
    <property type="entry name" value="Protein_kinase_ATP_BS"/>
</dbReference>
<gene>
    <name evidence="12" type="ORF">AMTR_s00019p00022080</name>
</gene>
<dbReference type="InterPro" id="IPR000719">
    <property type="entry name" value="Prot_kinase_dom"/>
</dbReference>
<dbReference type="AlphaFoldDB" id="W1PIU5"/>
<comment type="catalytic activity">
    <reaction evidence="7">
        <text>L-threonyl-[protein] + ATP = O-phospho-L-threonyl-[protein] + ADP + H(+)</text>
        <dbReference type="Rhea" id="RHEA:46608"/>
        <dbReference type="Rhea" id="RHEA-COMP:11060"/>
        <dbReference type="Rhea" id="RHEA-COMP:11605"/>
        <dbReference type="ChEBI" id="CHEBI:15378"/>
        <dbReference type="ChEBI" id="CHEBI:30013"/>
        <dbReference type="ChEBI" id="CHEBI:30616"/>
        <dbReference type="ChEBI" id="CHEBI:61977"/>
        <dbReference type="ChEBI" id="CHEBI:456216"/>
        <dbReference type="EC" id="2.7.11.1"/>
    </reaction>
</comment>